<evidence type="ECO:0000256" key="1">
    <source>
        <dbReference type="SAM" id="MobiDB-lite"/>
    </source>
</evidence>
<feature type="compositionally biased region" description="Polar residues" evidence="1">
    <location>
        <begin position="63"/>
        <end position="76"/>
    </location>
</feature>
<feature type="compositionally biased region" description="Polar residues" evidence="1">
    <location>
        <begin position="46"/>
        <end position="55"/>
    </location>
</feature>
<evidence type="ECO:0000313" key="3">
    <source>
        <dbReference type="Proteomes" id="UP000054270"/>
    </source>
</evidence>
<feature type="region of interest" description="Disordered" evidence="1">
    <location>
        <begin position="1"/>
        <end position="82"/>
    </location>
</feature>
<dbReference type="AlphaFoldDB" id="A0A0D2PF35"/>
<gene>
    <name evidence="2" type="ORF">HYPSUDRAFT_69711</name>
</gene>
<sequence length="82" mass="8602">MNKVNNPSKPLLAPTSEDSPSRHNSAPSCQKKAEGVLPNRPRHVHSSPQVTSEIGTGNGGRSNTGENLNGLEQSACVSMRGP</sequence>
<dbReference type="Proteomes" id="UP000054270">
    <property type="component" value="Unassembled WGS sequence"/>
</dbReference>
<feature type="compositionally biased region" description="Polar residues" evidence="1">
    <location>
        <begin position="16"/>
        <end position="28"/>
    </location>
</feature>
<accession>A0A0D2PF35</accession>
<dbReference type="EMBL" id="KN817585">
    <property type="protein sequence ID" value="KJA18795.1"/>
    <property type="molecule type" value="Genomic_DNA"/>
</dbReference>
<reference evidence="3" key="1">
    <citation type="submission" date="2014-04" db="EMBL/GenBank/DDBJ databases">
        <title>Evolutionary Origins and Diversification of the Mycorrhizal Mutualists.</title>
        <authorList>
            <consortium name="DOE Joint Genome Institute"/>
            <consortium name="Mycorrhizal Genomics Consortium"/>
            <person name="Kohler A."/>
            <person name="Kuo A."/>
            <person name="Nagy L.G."/>
            <person name="Floudas D."/>
            <person name="Copeland A."/>
            <person name="Barry K.W."/>
            <person name="Cichocki N."/>
            <person name="Veneault-Fourrey C."/>
            <person name="LaButti K."/>
            <person name="Lindquist E.A."/>
            <person name="Lipzen A."/>
            <person name="Lundell T."/>
            <person name="Morin E."/>
            <person name="Murat C."/>
            <person name="Riley R."/>
            <person name="Ohm R."/>
            <person name="Sun H."/>
            <person name="Tunlid A."/>
            <person name="Henrissat B."/>
            <person name="Grigoriev I.V."/>
            <person name="Hibbett D.S."/>
            <person name="Martin F."/>
        </authorList>
    </citation>
    <scope>NUCLEOTIDE SEQUENCE [LARGE SCALE GENOMIC DNA]</scope>
    <source>
        <strain evidence="3">FD-334 SS-4</strain>
    </source>
</reference>
<keyword evidence="3" id="KW-1185">Reference proteome</keyword>
<proteinExistence type="predicted"/>
<organism evidence="2 3">
    <name type="scientific">Hypholoma sublateritium (strain FD-334 SS-4)</name>
    <dbReference type="NCBI Taxonomy" id="945553"/>
    <lineage>
        <taxon>Eukaryota</taxon>
        <taxon>Fungi</taxon>
        <taxon>Dikarya</taxon>
        <taxon>Basidiomycota</taxon>
        <taxon>Agaricomycotina</taxon>
        <taxon>Agaricomycetes</taxon>
        <taxon>Agaricomycetidae</taxon>
        <taxon>Agaricales</taxon>
        <taxon>Agaricineae</taxon>
        <taxon>Strophariaceae</taxon>
        <taxon>Hypholoma</taxon>
    </lineage>
</organism>
<name>A0A0D2PF35_HYPSF</name>
<evidence type="ECO:0000313" key="2">
    <source>
        <dbReference type="EMBL" id="KJA18795.1"/>
    </source>
</evidence>
<protein>
    <submittedName>
        <fullName evidence="2">Uncharacterized protein</fullName>
    </submittedName>
</protein>